<dbReference type="InterPro" id="IPR036527">
    <property type="entry name" value="SCP2_sterol-bd_dom_sf"/>
</dbReference>
<sequence length="185" mass="20005">MTDLPVLHPFVRLLARPLPLTPLEWGVAASLTRVFARHTGMFDRLGENAFKRYGIEPTDLPFAFILTPDPAGPRIEAVRSLKGHDVAARIAGPFLVLLDMVRGRLDGDALFFSRDIVVEGDMEAVVALRNALDAEAVDIVVETAHAFGPASGLVTHGADLAERFARTFLVAGGDRQATPPRESTP</sequence>
<dbReference type="Pfam" id="PF02036">
    <property type="entry name" value="SCP2"/>
    <property type="match status" value="1"/>
</dbReference>
<proteinExistence type="predicted"/>
<evidence type="ECO:0000259" key="1">
    <source>
        <dbReference type="Pfam" id="PF02036"/>
    </source>
</evidence>
<dbReference type="RefSeq" id="WP_126401315.1">
    <property type="nucleotide sequence ID" value="NZ_AP018907.1"/>
</dbReference>
<dbReference type="Proteomes" id="UP000266934">
    <property type="component" value="Chromosome"/>
</dbReference>
<evidence type="ECO:0000313" key="2">
    <source>
        <dbReference type="EMBL" id="BBF94177.1"/>
    </source>
</evidence>
<evidence type="ECO:0000313" key="3">
    <source>
        <dbReference type="Proteomes" id="UP000266934"/>
    </source>
</evidence>
<protein>
    <recommendedName>
        <fullName evidence="1">SCP2 domain-containing protein</fullName>
    </recommendedName>
</protein>
<feature type="domain" description="SCP2" evidence="1">
    <location>
        <begin position="49"/>
        <end position="133"/>
    </location>
</feature>
<dbReference type="InterPro" id="IPR003033">
    <property type="entry name" value="SCP2_sterol-bd_dom"/>
</dbReference>
<accession>A0A348G3P4</accession>
<gene>
    <name evidence="2" type="ORF">BLTE_28620</name>
</gene>
<keyword evidence="3" id="KW-1185">Reference proteome</keyword>
<dbReference type="KEGG" id="blag:BLTE_28620"/>
<dbReference type="AlphaFoldDB" id="A0A348G3P4"/>
<dbReference type="SUPFAM" id="SSF55718">
    <property type="entry name" value="SCP-like"/>
    <property type="match status" value="1"/>
</dbReference>
<dbReference type="EMBL" id="AP018907">
    <property type="protein sequence ID" value="BBF94177.1"/>
    <property type="molecule type" value="Genomic_DNA"/>
</dbReference>
<organism evidence="2 3">
    <name type="scientific">Blastochloris tepida</name>
    <dbReference type="NCBI Taxonomy" id="2233851"/>
    <lineage>
        <taxon>Bacteria</taxon>
        <taxon>Pseudomonadati</taxon>
        <taxon>Pseudomonadota</taxon>
        <taxon>Alphaproteobacteria</taxon>
        <taxon>Hyphomicrobiales</taxon>
        <taxon>Blastochloridaceae</taxon>
        <taxon>Blastochloris</taxon>
    </lineage>
</organism>
<name>A0A348G3P4_9HYPH</name>
<reference evidence="2 3" key="1">
    <citation type="submission" date="2018-08" db="EMBL/GenBank/DDBJ databases">
        <title>Complete genome sequencing of Blastochloris tepida GI.</title>
        <authorList>
            <person name="Tsukatani Y."/>
            <person name="Mori H."/>
        </authorList>
    </citation>
    <scope>NUCLEOTIDE SEQUENCE [LARGE SCALE GENOMIC DNA]</scope>
    <source>
        <strain evidence="2 3">GI</strain>
    </source>
</reference>
<dbReference type="OrthoDB" id="8479080at2"/>